<dbReference type="PANTHER" id="PTHR45690">
    <property type="entry name" value="NACHT, LRR AND PYD DOMAINS-CONTAINING PROTEIN 12"/>
    <property type="match status" value="1"/>
</dbReference>
<dbReference type="AlphaFoldDB" id="A0A7I8WF44"/>
<evidence type="ECO:0000256" key="1">
    <source>
        <dbReference type="ARBA" id="ARBA00004496"/>
    </source>
</evidence>
<dbReference type="Gene3D" id="3.40.50.300">
    <property type="entry name" value="P-loop containing nucleotide triphosphate hydrolases"/>
    <property type="match status" value="1"/>
</dbReference>
<keyword evidence="2" id="KW-0963">Cytoplasm</keyword>
<proteinExistence type="predicted"/>
<comment type="caution">
    <text evidence="4">The sequence shown here is derived from an EMBL/GenBank/DDBJ whole genome shotgun (WGS) entry which is preliminary data.</text>
</comment>
<evidence type="ECO:0000313" key="4">
    <source>
        <dbReference type="EMBL" id="CAD5126720.1"/>
    </source>
</evidence>
<dbReference type="EMBL" id="CAJFCJ010000076">
    <property type="protein sequence ID" value="CAD5126720.1"/>
    <property type="molecule type" value="Genomic_DNA"/>
</dbReference>
<accession>A0A7I8WF44</accession>
<dbReference type="OrthoDB" id="120976at2759"/>
<keyword evidence="3" id="KW-0677">Repeat</keyword>
<evidence type="ECO:0000256" key="2">
    <source>
        <dbReference type="ARBA" id="ARBA00022490"/>
    </source>
</evidence>
<reference evidence="4 5" key="1">
    <citation type="submission" date="2020-08" db="EMBL/GenBank/DDBJ databases">
        <authorList>
            <person name="Hejnol A."/>
        </authorList>
    </citation>
    <scope>NUCLEOTIDE SEQUENCE [LARGE SCALE GENOMIC DNA]</scope>
</reference>
<dbReference type="GO" id="GO:0005829">
    <property type="term" value="C:cytosol"/>
    <property type="evidence" value="ECO:0007669"/>
    <property type="project" value="UniProtKB-SubCell"/>
</dbReference>
<sequence length="875" mass="102150">MYTWSWNLWKIPNDFLVLKILLRDVKRGNDIFDEIVEQNFQGLDYINKDFVKSMIKEKSKEIIIFLDGVDEFNIDSYSFKTFIYDQNCDVQTVLWSRNWKARQIQHNCDLIFHLKGFDFGHLLEFFGKCFKYGNQAEIFFETVIDKNTTLQEFCRVPFLAMIIFHLWKEKGDLNNMSLYKLYKNIVELLQSKRKINENILDEGLKNKFFKGCLEFLPENTNNLKLSEEEIKILEKVYGGLLHFIIKKNSVDDEVEVQFYHLSLQEYFAANYLIDKYEMNNMEEADKVLSLMFEKYPQMKLFNVLNFLSAKSVELGVEILTQSKYFEKMNKTEWISDRLDDCNNRSLHLNDEEINPSLFQFLVQNGKLSTQELQFKACTFLNFESFSKSLQMSQTITDVKISSNFYIPPIFLPEMLNSFSNGGILSFFSLDCFDKWRIIISRVEEKFFSLTVILDQMIDDMQNSFDKSLEQCQMLKALHIEISNKCLKVLNGTVLNSFLKTIPKLEYLDNIHFSKPEFGKKLFLEIFKSLPKSIKKLSIETSVFKLGTYSLLCDSMTKNSSIDGCPTISISIIGSDWSCKDVIYSILFEKDVCKTENSSPNMKRRKINSNFNEYIDIFFLFPKPCVSQIPKIELKQENYSGNHIYLKRIVDHEIIDWEKLSKSYISVKFLGLLNSFDCFYLSKILNSHDNLVKGILLGDCREMENNGFEKIFEGLKPSCNSISTIVFQHCPDSNFDYCNVIGTLLEYCSNLSAFKMSLNQETPGEFKCKSDLRKIIDGLQISCITLSEIVFQKFSITDQDGYLLGELFKTCTSLKEINLEESKFYDSALDSILFAIEDCTENLASFKYSSFYLTNSQIDNLEILKKKSKYFSELME</sequence>
<dbReference type="Proteomes" id="UP000549394">
    <property type="component" value="Unassembled WGS sequence"/>
</dbReference>
<evidence type="ECO:0000313" key="5">
    <source>
        <dbReference type="Proteomes" id="UP000549394"/>
    </source>
</evidence>
<dbReference type="SUPFAM" id="SSF52047">
    <property type="entry name" value="RNI-like"/>
    <property type="match status" value="1"/>
</dbReference>
<name>A0A7I8WF44_9ANNE</name>
<dbReference type="InterPro" id="IPR050637">
    <property type="entry name" value="NLRP_innate_immun_reg"/>
</dbReference>
<gene>
    <name evidence="4" type="ORF">DGYR_LOCUS13953</name>
</gene>
<dbReference type="InterPro" id="IPR027417">
    <property type="entry name" value="P-loop_NTPase"/>
</dbReference>
<comment type="subcellular location">
    <subcellularLocation>
        <location evidence="1">Cytoplasm</location>
    </subcellularLocation>
</comment>
<evidence type="ECO:0000256" key="3">
    <source>
        <dbReference type="ARBA" id="ARBA00022737"/>
    </source>
</evidence>
<organism evidence="4 5">
    <name type="scientific">Dimorphilus gyrociliatus</name>
    <dbReference type="NCBI Taxonomy" id="2664684"/>
    <lineage>
        <taxon>Eukaryota</taxon>
        <taxon>Metazoa</taxon>
        <taxon>Spiralia</taxon>
        <taxon>Lophotrochozoa</taxon>
        <taxon>Annelida</taxon>
        <taxon>Polychaeta</taxon>
        <taxon>Polychaeta incertae sedis</taxon>
        <taxon>Dinophilidae</taxon>
        <taxon>Dimorphilus</taxon>
    </lineage>
</organism>
<keyword evidence="5" id="KW-1185">Reference proteome</keyword>
<dbReference type="InterPro" id="IPR032675">
    <property type="entry name" value="LRR_dom_sf"/>
</dbReference>
<dbReference type="PANTHER" id="PTHR45690:SF19">
    <property type="entry name" value="NACHT, LRR AND PYD DOMAINS-CONTAINING PROTEIN 3"/>
    <property type="match status" value="1"/>
</dbReference>
<dbReference type="Gene3D" id="3.80.10.10">
    <property type="entry name" value="Ribonuclease Inhibitor"/>
    <property type="match status" value="1"/>
</dbReference>
<protein>
    <submittedName>
        <fullName evidence="4">Uncharacterized protein</fullName>
    </submittedName>
</protein>